<dbReference type="InterPro" id="IPR036291">
    <property type="entry name" value="NAD(P)-bd_dom_sf"/>
</dbReference>
<proteinExistence type="inferred from homology"/>
<dbReference type="SUPFAM" id="SSF51735">
    <property type="entry name" value="NAD(P)-binding Rossmann-fold domains"/>
    <property type="match status" value="1"/>
</dbReference>
<dbReference type="Pfam" id="PF02719">
    <property type="entry name" value="Polysacc_synt_2"/>
    <property type="match status" value="1"/>
</dbReference>
<organism evidence="3">
    <name type="scientific">marine metagenome</name>
    <dbReference type="NCBI Taxonomy" id="408172"/>
    <lineage>
        <taxon>unclassified sequences</taxon>
        <taxon>metagenomes</taxon>
        <taxon>ecological metagenomes</taxon>
    </lineage>
</organism>
<dbReference type="CDD" id="cd05237">
    <property type="entry name" value="UDP_invert_4-6DH_SDR_e"/>
    <property type="match status" value="1"/>
</dbReference>
<evidence type="ECO:0000259" key="2">
    <source>
        <dbReference type="Pfam" id="PF02719"/>
    </source>
</evidence>
<dbReference type="EMBL" id="UINC01058089">
    <property type="protein sequence ID" value="SVB79964.1"/>
    <property type="molecule type" value="Genomic_DNA"/>
</dbReference>
<dbReference type="PANTHER" id="PTHR43318">
    <property type="entry name" value="UDP-N-ACETYLGLUCOSAMINE 4,6-DEHYDRATASE"/>
    <property type="match status" value="1"/>
</dbReference>
<comment type="similarity">
    <text evidence="1">Belongs to the polysaccharide synthase family.</text>
</comment>
<dbReference type="InterPro" id="IPR051203">
    <property type="entry name" value="Polysaccharide_Synthase-Rel"/>
</dbReference>
<dbReference type="AlphaFoldDB" id="A0A382GYD8"/>
<dbReference type="InterPro" id="IPR003869">
    <property type="entry name" value="Polysac_CapD-like"/>
</dbReference>
<sequence length="333" mass="37689">VFKGKKVLITGGTGSLGSALTQRLLTENVDTIRIFSRNENKQLEMDSKFHDDRLRFLLGDVRDYNRLTRACEDIDIVFHAAALKHVPIIEYNPFEAIKTNVMGSQNVIDACLEEDVEKAICIGTDKAVSPLNTYGATKSLMEKLFITASNYLKNERHKTKFIALRYGNVLGSSGSVIPKFINQIKNNGKITITDPNMTRFSISMDEALDFILKVTEIGKGSEIFVPKLKAYSLMDVKDALFDLLGKTDEEIVGIRAGEKVNEVLINKDEMKYCWEYQDMYLITNPSVRRFIPSTNEFPGKKKIENMEVYSSDAVEKIPKEELKRVFTDLGLMD</sequence>
<reference evidence="3" key="1">
    <citation type="submission" date="2018-05" db="EMBL/GenBank/DDBJ databases">
        <authorList>
            <person name="Lanie J.A."/>
            <person name="Ng W.-L."/>
            <person name="Kazmierczak K.M."/>
            <person name="Andrzejewski T.M."/>
            <person name="Davidsen T.M."/>
            <person name="Wayne K.J."/>
            <person name="Tettelin H."/>
            <person name="Glass J.I."/>
            <person name="Rusch D."/>
            <person name="Podicherti R."/>
            <person name="Tsui H.-C.T."/>
            <person name="Winkler M.E."/>
        </authorList>
    </citation>
    <scope>NUCLEOTIDE SEQUENCE</scope>
</reference>
<dbReference type="Gene3D" id="3.40.50.720">
    <property type="entry name" value="NAD(P)-binding Rossmann-like Domain"/>
    <property type="match status" value="1"/>
</dbReference>
<protein>
    <recommendedName>
        <fullName evidence="2">Polysaccharide biosynthesis protein CapD-like domain-containing protein</fullName>
    </recommendedName>
</protein>
<name>A0A382GYD8_9ZZZZ</name>
<accession>A0A382GYD8</accession>
<dbReference type="PANTHER" id="PTHR43318:SF2">
    <property type="entry name" value="UDP-N-ACETYLGLUCOSAMINE 4,6-DEHYDRATASE (INVERTING)"/>
    <property type="match status" value="1"/>
</dbReference>
<feature type="non-terminal residue" evidence="3">
    <location>
        <position position="1"/>
    </location>
</feature>
<feature type="domain" description="Polysaccharide biosynthesis protein CapD-like" evidence="2">
    <location>
        <begin position="7"/>
        <end position="282"/>
    </location>
</feature>
<evidence type="ECO:0000313" key="3">
    <source>
        <dbReference type="EMBL" id="SVB79964.1"/>
    </source>
</evidence>
<evidence type="ECO:0000256" key="1">
    <source>
        <dbReference type="ARBA" id="ARBA00007430"/>
    </source>
</evidence>
<gene>
    <name evidence="3" type="ORF">METZ01_LOCUS232818</name>
</gene>